<keyword evidence="3" id="KW-1185">Reference proteome</keyword>
<dbReference type="EMBL" id="JACEIK010009346">
    <property type="protein sequence ID" value="MCE3052246.1"/>
    <property type="molecule type" value="Genomic_DNA"/>
</dbReference>
<organism evidence="2 3">
    <name type="scientific">Datura stramonium</name>
    <name type="common">Jimsonweed</name>
    <name type="synonym">Common thornapple</name>
    <dbReference type="NCBI Taxonomy" id="4076"/>
    <lineage>
        <taxon>Eukaryota</taxon>
        <taxon>Viridiplantae</taxon>
        <taxon>Streptophyta</taxon>
        <taxon>Embryophyta</taxon>
        <taxon>Tracheophyta</taxon>
        <taxon>Spermatophyta</taxon>
        <taxon>Magnoliopsida</taxon>
        <taxon>eudicotyledons</taxon>
        <taxon>Gunneridae</taxon>
        <taxon>Pentapetalae</taxon>
        <taxon>asterids</taxon>
        <taxon>lamiids</taxon>
        <taxon>Solanales</taxon>
        <taxon>Solanaceae</taxon>
        <taxon>Solanoideae</taxon>
        <taxon>Datureae</taxon>
        <taxon>Datura</taxon>
    </lineage>
</organism>
<accession>A0ABS8WQE1</accession>
<evidence type="ECO:0000313" key="3">
    <source>
        <dbReference type="Proteomes" id="UP000823775"/>
    </source>
</evidence>
<feature type="compositionally biased region" description="Low complexity" evidence="1">
    <location>
        <begin position="48"/>
        <end position="66"/>
    </location>
</feature>
<name>A0ABS8WQE1_DATST</name>
<feature type="compositionally biased region" description="Basic residues" evidence="1">
    <location>
        <begin position="25"/>
        <end position="36"/>
    </location>
</feature>
<sequence>MDRTRNSGNHAPATTVVGSSVAQGRAKKVPAKKKGRPTKETPLPQAKQTEQVVQEQVPQPRPTTVPTQIVMPLETGETVLQKAYKEKSSREELKEIRTRRPGQLVGLAVQLLVEIKGCLVRGLQYLLSLRHRQVVVFLADIAKVIGASLARIRTSDSRLSESE</sequence>
<protein>
    <submittedName>
        <fullName evidence="2">Uncharacterized protein</fullName>
    </submittedName>
</protein>
<dbReference type="Proteomes" id="UP000823775">
    <property type="component" value="Unassembled WGS sequence"/>
</dbReference>
<comment type="caution">
    <text evidence="2">The sequence shown here is derived from an EMBL/GenBank/DDBJ whole genome shotgun (WGS) entry which is preliminary data.</text>
</comment>
<proteinExistence type="predicted"/>
<evidence type="ECO:0000256" key="1">
    <source>
        <dbReference type="SAM" id="MobiDB-lite"/>
    </source>
</evidence>
<reference evidence="2 3" key="1">
    <citation type="journal article" date="2021" name="BMC Genomics">
        <title>Datura genome reveals duplications of psychoactive alkaloid biosynthetic genes and high mutation rate following tissue culture.</title>
        <authorList>
            <person name="Rajewski A."/>
            <person name="Carter-House D."/>
            <person name="Stajich J."/>
            <person name="Litt A."/>
        </authorList>
    </citation>
    <scope>NUCLEOTIDE SEQUENCE [LARGE SCALE GENOMIC DNA]</scope>
    <source>
        <strain evidence="2">AR-01</strain>
    </source>
</reference>
<evidence type="ECO:0000313" key="2">
    <source>
        <dbReference type="EMBL" id="MCE3052246.1"/>
    </source>
</evidence>
<gene>
    <name evidence="2" type="ORF">HAX54_051980</name>
</gene>
<feature type="region of interest" description="Disordered" evidence="1">
    <location>
        <begin position="1"/>
        <end position="66"/>
    </location>
</feature>